<dbReference type="GO" id="GO:0005886">
    <property type="term" value="C:plasma membrane"/>
    <property type="evidence" value="ECO:0007669"/>
    <property type="project" value="TreeGrafter"/>
</dbReference>
<dbReference type="RefSeq" id="WP_076958311.1">
    <property type="nucleotide sequence ID" value="NZ_MLCO01000159.1"/>
</dbReference>
<keyword evidence="4 6" id="KW-0472">Membrane</keyword>
<dbReference type="OrthoDB" id="9786493at2"/>
<evidence type="ECO:0000313" key="8">
    <source>
        <dbReference type="Proteomes" id="UP000188879"/>
    </source>
</evidence>
<keyword evidence="3 6" id="KW-1133">Transmembrane helix</keyword>
<dbReference type="PROSITE" id="PS01006">
    <property type="entry name" value="FORMATE_NITRITE_TP_2"/>
    <property type="match status" value="1"/>
</dbReference>
<evidence type="ECO:0000256" key="5">
    <source>
        <dbReference type="ARBA" id="ARBA00049660"/>
    </source>
</evidence>
<protein>
    <submittedName>
        <fullName evidence="7">Formate/nitrite transporter family protein</fullName>
    </submittedName>
</protein>
<comment type="caution">
    <text evidence="7">The sequence shown here is derived from an EMBL/GenBank/DDBJ whole genome shotgun (WGS) entry which is preliminary data.</text>
</comment>
<dbReference type="Pfam" id="PF01226">
    <property type="entry name" value="Form_Nir_trans"/>
    <property type="match status" value="1"/>
</dbReference>
<reference evidence="7 8" key="1">
    <citation type="submission" date="2016-10" db="EMBL/GenBank/DDBJ databases">
        <title>Draft Genome sequence of Roseomonas sp. strain M3.</title>
        <authorList>
            <person name="Subhash Y."/>
            <person name="Lee S."/>
        </authorList>
    </citation>
    <scope>NUCLEOTIDE SEQUENCE [LARGE SCALE GENOMIC DNA]</scope>
    <source>
        <strain evidence="7 8">M3</strain>
    </source>
</reference>
<feature type="transmembrane region" description="Helical" evidence="6">
    <location>
        <begin position="106"/>
        <end position="133"/>
    </location>
</feature>
<dbReference type="EMBL" id="MLCO01000159">
    <property type="protein sequence ID" value="ONG51626.1"/>
    <property type="molecule type" value="Genomic_DNA"/>
</dbReference>
<keyword evidence="8" id="KW-1185">Reference proteome</keyword>
<dbReference type="AlphaFoldDB" id="A0A1V2H2M8"/>
<keyword evidence="2 6" id="KW-0812">Transmembrane</keyword>
<gene>
    <name evidence="7" type="ORF">BKE38_15880</name>
</gene>
<dbReference type="InterPro" id="IPR000292">
    <property type="entry name" value="For/NO2_transpt"/>
</dbReference>
<feature type="transmembrane region" description="Helical" evidence="6">
    <location>
        <begin position="180"/>
        <end position="199"/>
    </location>
</feature>
<name>A0A1V2H2M8_9PROT</name>
<evidence type="ECO:0000256" key="6">
    <source>
        <dbReference type="SAM" id="Phobius"/>
    </source>
</evidence>
<dbReference type="PROSITE" id="PS01005">
    <property type="entry name" value="FORMATE_NITRITE_TP_1"/>
    <property type="match status" value="1"/>
</dbReference>
<feature type="transmembrane region" description="Helical" evidence="6">
    <location>
        <begin position="230"/>
        <end position="249"/>
    </location>
</feature>
<evidence type="ECO:0000256" key="3">
    <source>
        <dbReference type="ARBA" id="ARBA00022989"/>
    </source>
</evidence>
<dbReference type="GO" id="GO:0015499">
    <property type="term" value="F:formate transmembrane transporter activity"/>
    <property type="evidence" value="ECO:0007669"/>
    <property type="project" value="TreeGrafter"/>
</dbReference>
<feature type="transmembrane region" description="Helical" evidence="6">
    <location>
        <begin position="64"/>
        <end position="86"/>
    </location>
</feature>
<comment type="subcellular location">
    <subcellularLocation>
        <location evidence="1">Membrane</location>
        <topology evidence="1">Multi-pass membrane protein</topology>
    </subcellularLocation>
</comment>
<evidence type="ECO:0000313" key="7">
    <source>
        <dbReference type="EMBL" id="ONG51626.1"/>
    </source>
</evidence>
<feature type="transmembrane region" description="Helical" evidence="6">
    <location>
        <begin position="32"/>
        <end position="52"/>
    </location>
</feature>
<dbReference type="PANTHER" id="PTHR30520">
    <property type="entry name" value="FORMATE TRANSPORTER-RELATED"/>
    <property type="match status" value="1"/>
</dbReference>
<sequence length="268" mass="26975">MDDARKDPAGSAIAVLAPGLLAAKAEQPWLRMLLLAGFAGGFIAFGSVISMVAQSGGGGGAVQLLSGFAFSVGLIMVMVVGAELFTGNTMMVLPAATGALRPARMAGAWAVVWLGNLAGSLAVAALYAAAGGLDDSIGAAAREMVQEKLAKSALATFCSAILANMLVCLAVWMAMAAPRLPAKILAIVGPVMIFVAAGLEHSVANMSIIPLGWLAMPAEAVLWSEGARNLLWSSLGNLAGGALLALGLAQGHGALRQGSAAAAREARR</sequence>
<organism evidence="7 8">
    <name type="scientific">Teichococcus deserti</name>
    <dbReference type="NCBI Taxonomy" id="1817963"/>
    <lineage>
        <taxon>Bacteria</taxon>
        <taxon>Pseudomonadati</taxon>
        <taxon>Pseudomonadota</taxon>
        <taxon>Alphaproteobacteria</taxon>
        <taxon>Acetobacterales</taxon>
        <taxon>Roseomonadaceae</taxon>
        <taxon>Roseomonas</taxon>
    </lineage>
</organism>
<dbReference type="Gene3D" id="1.20.1080.10">
    <property type="entry name" value="Glycerol uptake facilitator protein"/>
    <property type="match status" value="1"/>
</dbReference>
<feature type="transmembrane region" description="Helical" evidence="6">
    <location>
        <begin position="154"/>
        <end position="174"/>
    </location>
</feature>
<dbReference type="PANTHER" id="PTHR30520:SF6">
    <property type="entry name" value="FORMATE_NITRATE FAMILY TRANSPORTER (EUROFUNG)"/>
    <property type="match status" value="1"/>
</dbReference>
<dbReference type="Proteomes" id="UP000188879">
    <property type="component" value="Unassembled WGS sequence"/>
</dbReference>
<accession>A0A1V2H2M8</accession>
<evidence type="ECO:0000256" key="1">
    <source>
        <dbReference type="ARBA" id="ARBA00004141"/>
    </source>
</evidence>
<evidence type="ECO:0000256" key="4">
    <source>
        <dbReference type="ARBA" id="ARBA00023136"/>
    </source>
</evidence>
<dbReference type="InterPro" id="IPR024002">
    <property type="entry name" value="For/NO2_transpt_CS"/>
</dbReference>
<proteinExistence type="inferred from homology"/>
<comment type="similarity">
    <text evidence="5">Belongs to the FNT transporter (TC 1.A.16) family.</text>
</comment>
<evidence type="ECO:0000256" key="2">
    <source>
        <dbReference type="ARBA" id="ARBA00022692"/>
    </source>
</evidence>
<dbReference type="InterPro" id="IPR023271">
    <property type="entry name" value="Aquaporin-like"/>
</dbReference>